<accession>A0A364L6A6</accession>
<feature type="compositionally biased region" description="Acidic residues" evidence="1">
    <location>
        <begin position="343"/>
        <end position="357"/>
    </location>
</feature>
<organism evidence="3 4">
    <name type="scientific">Talaromyces amestolkiae</name>
    <dbReference type="NCBI Taxonomy" id="1196081"/>
    <lineage>
        <taxon>Eukaryota</taxon>
        <taxon>Fungi</taxon>
        <taxon>Dikarya</taxon>
        <taxon>Ascomycota</taxon>
        <taxon>Pezizomycotina</taxon>
        <taxon>Eurotiomycetes</taxon>
        <taxon>Eurotiomycetidae</taxon>
        <taxon>Eurotiales</taxon>
        <taxon>Trichocomaceae</taxon>
        <taxon>Talaromyces</taxon>
        <taxon>Talaromyces sect. Talaromyces</taxon>
    </lineage>
</organism>
<name>A0A364L6A6_TALAM</name>
<protein>
    <submittedName>
        <fullName evidence="3">Uncharacterized protein</fullName>
    </submittedName>
</protein>
<feature type="chain" id="PRO_5017032853" evidence="2">
    <location>
        <begin position="28"/>
        <end position="437"/>
    </location>
</feature>
<evidence type="ECO:0000313" key="3">
    <source>
        <dbReference type="EMBL" id="RAO71326.1"/>
    </source>
</evidence>
<reference evidence="3 4" key="1">
    <citation type="journal article" date="2017" name="Biotechnol. Biofuels">
        <title>Differential beta-glucosidase expression as a function of carbon source availability in Talaromyces amestolkiae: a genomic and proteomic approach.</title>
        <authorList>
            <person name="de Eugenio L.I."/>
            <person name="Mendez-Liter J.A."/>
            <person name="Nieto-Dominguez M."/>
            <person name="Alonso L."/>
            <person name="Gil-Munoz J."/>
            <person name="Barriuso J."/>
            <person name="Prieto A."/>
            <person name="Martinez M.J."/>
        </authorList>
    </citation>
    <scope>NUCLEOTIDE SEQUENCE [LARGE SCALE GENOMIC DNA]</scope>
    <source>
        <strain evidence="3 4">CIB</strain>
    </source>
</reference>
<dbReference type="GeneID" id="63796553"/>
<keyword evidence="4" id="KW-1185">Reference proteome</keyword>
<sequence>MSNHSLLLQVPPSFLVHLVYLVSLNLACNQTSLNTMLFSQIRQRAQAVLYDPLGPHGHAVPYTQAYHQTVSWVAAQQSQYQPHLQIAPPTQPFAVPRPLSPPIAGLCISCIENVESVGRLQQSQPNYGLTEEEVMGTETWHFVVESYQKAQRLVNNWIEFMSALNPFNTRFASVDFPSFPFHLALPPYSSPPDISIEPIVEEVYREMMMRKVHTMILKTNAEIQAIENRFAVEGSAYYENNPNRFVSHASAHDPFTVEPLGDVPEVIHPLLRNRPQSENYVMPKSKVSRAVRNSIDIRDAQNRSPTPASRSMHESSLLDANMATSMDIDEAIETGRFAVTGDTTDDDAEGETEDDCDTLVYPSSITDRSPMAMSGTPALTIDNTPSRATVNSIATPTTAPRSRKRQRVVDPLPERWRSALRPRQHMREESMDGLYLD</sequence>
<evidence type="ECO:0000313" key="4">
    <source>
        <dbReference type="Proteomes" id="UP000249363"/>
    </source>
</evidence>
<dbReference type="OrthoDB" id="4227029at2759"/>
<dbReference type="AlphaFoldDB" id="A0A364L6A6"/>
<feature type="region of interest" description="Disordered" evidence="1">
    <location>
        <begin position="390"/>
        <end position="437"/>
    </location>
</feature>
<feature type="region of interest" description="Disordered" evidence="1">
    <location>
        <begin position="340"/>
        <end position="372"/>
    </location>
</feature>
<feature type="compositionally biased region" description="Polar residues" evidence="1">
    <location>
        <begin position="390"/>
        <end position="400"/>
    </location>
</feature>
<dbReference type="RefSeq" id="XP_040735841.1">
    <property type="nucleotide sequence ID" value="XM_040880022.1"/>
</dbReference>
<gene>
    <name evidence="3" type="ORF">BHQ10_007338</name>
</gene>
<evidence type="ECO:0000256" key="2">
    <source>
        <dbReference type="SAM" id="SignalP"/>
    </source>
</evidence>
<comment type="caution">
    <text evidence="3">The sequence shown here is derived from an EMBL/GenBank/DDBJ whole genome shotgun (WGS) entry which is preliminary data.</text>
</comment>
<proteinExistence type="predicted"/>
<dbReference type="EMBL" id="MIKG01000015">
    <property type="protein sequence ID" value="RAO71326.1"/>
    <property type="molecule type" value="Genomic_DNA"/>
</dbReference>
<dbReference type="Proteomes" id="UP000249363">
    <property type="component" value="Unassembled WGS sequence"/>
</dbReference>
<evidence type="ECO:0000256" key="1">
    <source>
        <dbReference type="SAM" id="MobiDB-lite"/>
    </source>
</evidence>
<feature type="signal peptide" evidence="2">
    <location>
        <begin position="1"/>
        <end position="27"/>
    </location>
</feature>
<feature type="region of interest" description="Disordered" evidence="1">
    <location>
        <begin position="277"/>
        <end position="314"/>
    </location>
</feature>
<keyword evidence="2" id="KW-0732">Signal</keyword>